<evidence type="ECO:0000313" key="2">
    <source>
        <dbReference type="Proteomes" id="UP000231742"/>
    </source>
</evidence>
<accession>A0A2M9D8L3</accession>
<organism evidence="1 2">
    <name type="scientific">Salinibacterium amurskyense</name>
    <dbReference type="NCBI Taxonomy" id="205941"/>
    <lineage>
        <taxon>Bacteria</taxon>
        <taxon>Bacillati</taxon>
        <taxon>Actinomycetota</taxon>
        <taxon>Actinomycetes</taxon>
        <taxon>Micrococcales</taxon>
        <taxon>Microbacteriaceae</taxon>
        <taxon>Salinibacterium</taxon>
    </lineage>
</organism>
<evidence type="ECO:0008006" key="3">
    <source>
        <dbReference type="Google" id="ProtNLM"/>
    </source>
</evidence>
<keyword evidence="2" id="KW-1185">Reference proteome</keyword>
<reference evidence="1 2" key="1">
    <citation type="submission" date="2017-11" db="EMBL/GenBank/DDBJ databases">
        <title>Genomic Encyclopedia of Archaeal and Bacterial Type Strains, Phase II (KMG-II): From Individual Species to Whole Genera.</title>
        <authorList>
            <person name="Goeker M."/>
        </authorList>
    </citation>
    <scope>NUCLEOTIDE SEQUENCE [LARGE SCALE GENOMIC DNA]</scope>
    <source>
        <strain evidence="1 2">DSM 16400</strain>
    </source>
</reference>
<sequence length="109" mass="12209">MHFKVYGEGMEITLQYFEGCPNWKVADQHITELVQEFTQITVSRHLVDTVEEAERVGFRGSPSILFDGVDPFAQPDAPVGLACRRYITPAGFAGAPTVDQLREKLNSHE</sequence>
<dbReference type="AlphaFoldDB" id="A0A2M9D8L3"/>
<evidence type="ECO:0000313" key="1">
    <source>
        <dbReference type="EMBL" id="PJJ82066.1"/>
    </source>
</evidence>
<dbReference type="EMBL" id="PGFH01000001">
    <property type="protein sequence ID" value="PJJ82066.1"/>
    <property type="molecule type" value="Genomic_DNA"/>
</dbReference>
<dbReference type="Proteomes" id="UP000231742">
    <property type="component" value="Unassembled WGS sequence"/>
</dbReference>
<gene>
    <name evidence="1" type="ORF">CLV85_1254</name>
</gene>
<protein>
    <recommendedName>
        <fullName evidence="3">Thioredoxin-like protein</fullName>
    </recommendedName>
</protein>
<name>A0A2M9D8L3_9MICO</name>
<comment type="caution">
    <text evidence="1">The sequence shown here is derived from an EMBL/GenBank/DDBJ whole genome shotgun (WGS) entry which is preliminary data.</text>
</comment>
<proteinExistence type="predicted"/>